<dbReference type="InterPro" id="IPR020449">
    <property type="entry name" value="Tscrpt_reg_AraC-type_HTH"/>
</dbReference>
<dbReference type="PANTHER" id="PTHR42713">
    <property type="entry name" value="HISTIDINE KINASE-RELATED"/>
    <property type="match status" value="1"/>
</dbReference>
<dbReference type="InterPro" id="IPR018060">
    <property type="entry name" value="HTH_AraC"/>
</dbReference>
<dbReference type="Gene3D" id="3.40.50.2300">
    <property type="match status" value="1"/>
</dbReference>
<keyword evidence="5" id="KW-0902">Two-component regulatory system</keyword>
<dbReference type="SMART" id="SM00448">
    <property type="entry name" value="REC"/>
    <property type="match status" value="1"/>
</dbReference>
<evidence type="ECO:0000259" key="12">
    <source>
        <dbReference type="PROSITE" id="PS50110"/>
    </source>
</evidence>
<dbReference type="Pfam" id="PF00072">
    <property type="entry name" value="Response_reg"/>
    <property type="match status" value="1"/>
</dbReference>
<dbReference type="PANTHER" id="PTHR42713:SF3">
    <property type="entry name" value="TRANSCRIPTIONAL REGULATORY PROTEIN HPTR"/>
    <property type="match status" value="1"/>
</dbReference>
<keyword evidence="14" id="KW-1185">Reference proteome</keyword>
<evidence type="ECO:0000313" key="13">
    <source>
        <dbReference type="EMBL" id="MBC5648814.1"/>
    </source>
</evidence>
<evidence type="ECO:0000256" key="1">
    <source>
        <dbReference type="ARBA" id="ARBA00004496"/>
    </source>
</evidence>
<keyword evidence="6" id="KW-0805">Transcription regulation</keyword>
<dbReference type="CDD" id="cd17536">
    <property type="entry name" value="REC_YesN-like"/>
    <property type="match status" value="1"/>
</dbReference>
<dbReference type="Gene3D" id="1.10.10.60">
    <property type="entry name" value="Homeodomain-like"/>
    <property type="match status" value="2"/>
</dbReference>
<keyword evidence="3" id="KW-0963">Cytoplasm</keyword>
<evidence type="ECO:0000256" key="3">
    <source>
        <dbReference type="ARBA" id="ARBA00022490"/>
    </source>
</evidence>
<dbReference type="InterPro" id="IPR011006">
    <property type="entry name" value="CheY-like_superfamily"/>
</dbReference>
<dbReference type="SUPFAM" id="SSF52172">
    <property type="entry name" value="CheY-like"/>
    <property type="match status" value="1"/>
</dbReference>
<dbReference type="Pfam" id="PF12833">
    <property type="entry name" value="HTH_18"/>
    <property type="match status" value="1"/>
</dbReference>
<accession>A0ABR7EI68</accession>
<organism evidence="13 14">
    <name type="scientific">Christensenella tenuis</name>
    <dbReference type="NCBI Taxonomy" id="2763033"/>
    <lineage>
        <taxon>Bacteria</taxon>
        <taxon>Bacillati</taxon>
        <taxon>Bacillota</taxon>
        <taxon>Clostridia</taxon>
        <taxon>Christensenellales</taxon>
        <taxon>Christensenellaceae</taxon>
        <taxon>Christensenella</taxon>
    </lineage>
</organism>
<dbReference type="InterPro" id="IPR001789">
    <property type="entry name" value="Sig_transdc_resp-reg_receiver"/>
</dbReference>
<dbReference type="InterPro" id="IPR009057">
    <property type="entry name" value="Homeodomain-like_sf"/>
</dbReference>
<reference evidence="13 14" key="1">
    <citation type="submission" date="2020-08" db="EMBL/GenBank/DDBJ databases">
        <title>Genome public.</title>
        <authorList>
            <person name="Liu C."/>
            <person name="Sun Q."/>
        </authorList>
    </citation>
    <scope>NUCLEOTIDE SEQUENCE [LARGE SCALE GENOMIC DNA]</scope>
    <source>
        <strain evidence="13 14">NSJ-35</strain>
    </source>
</reference>
<evidence type="ECO:0000256" key="4">
    <source>
        <dbReference type="ARBA" id="ARBA00022553"/>
    </source>
</evidence>
<name>A0ABR7EI68_9FIRM</name>
<keyword evidence="4 10" id="KW-0597">Phosphoprotein</keyword>
<evidence type="ECO:0000256" key="7">
    <source>
        <dbReference type="ARBA" id="ARBA00023125"/>
    </source>
</evidence>
<comment type="subcellular location">
    <subcellularLocation>
        <location evidence="1">Cytoplasm</location>
    </subcellularLocation>
</comment>
<evidence type="ECO:0000256" key="6">
    <source>
        <dbReference type="ARBA" id="ARBA00023015"/>
    </source>
</evidence>
<dbReference type="PROSITE" id="PS00041">
    <property type="entry name" value="HTH_ARAC_FAMILY_1"/>
    <property type="match status" value="1"/>
</dbReference>
<feature type="domain" description="Response regulatory" evidence="12">
    <location>
        <begin position="2"/>
        <end position="119"/>
    </location>
</feature>
<comment type="caution">
    <text evidence="13">The sequence shown here is derived from an EMBL/GenBank/DDBJ whole genome shotgun (WGS) entry which is preliminary data.</text>
</comment>
<protein>
    <recommendedName>
        <fullName evidence="2">Stage 0 sporulation protein A homolog</fullName>
    </recommendedName>
</protein>
<dbReference type="SMART" id="SM00342">
    <property type="entry name" value="HTH_ARAC"/>
    <property type="match status" value="1"/>
</dbReference>
<dbReference type="PRINTS" id="PR00032">
    <property type="entry name" value="HTHARAC"/>
</dbReference>
<proteinExistence type="predicted"/>
<feature type="domain" description="HTH araC/xylS-type" evidence="11">
    <location>
        <begin position="434"/>
        <end position="532"/>
    </location>
</feature>
<dbReference type="PROSITE" id="PS50110">
    <property type="entry name" value="RESPONSE_REGULATORY"/>
    <property type="match status" value="1"/>
</dbReference>
<evidence type="ECO:0000256" key="5">
    <source>
        <dbReference type="ARBA" id="ARBA00023012"/>
    </source>
</evidence>
<feature type="modified residue" description="4-aspartylphosphate" evidence="10">
    <location>
        <position position="54"/>
    </location>
</feature>
<gene>
    <name evidence="13" type="ORF">H8S18_10745</name>
</gene>
<dbReference type="SUPFAM" id="SSF46689">
    <property type="entry name" value="Homeodomain-like"/>
    <property type="match status" value="2"/>
</dbReference>
<dbReference type="Proteomes" id="UP000606889">
    <property type="component" value="Unassembled WGS sequence"/>
</dbReference>
<evidence type="ECO:0000259" key="11">
    <source>
        <dbReference type="PROSITE" id="PS01124"/>
    </source>
</evidence>
<evidence type="ECO:0000256" key="10">
    <source>
        <dbReference type="PROSITE-ProRule" id="PRU00169"/>
    </source>
</evidence>
<dbReference type="EMBL" id="JACOON010000005">
    <property type="protein sequence ID" value="MBC5648814.1"/>
    <property type="molecule type" value="Genomic_DNA"/>
</dbReference>
<keyword evidence="7" id="KW-0238">DNA-binding</keyword>
<dbReference type="PROSITE" id="PS01124">
    <property type="entry name" value="HTH_ARAC_FAMILY_2"/>
    <property type="match status" value="1"/>
</dbReference>
<evidence type="ECO:0000313" key="14">
    <source>
        <dbReference type="Proteomes" id="UP000606889"/>
    </source>
</evidence>
<dbReference type="InterPro" id="IPR018062">
    <property type="entry name" value="HTH_AraC-typ_CS"/>
</dbReference>
<evidence type="ECO:0000256" key="9">
    <source>
        <dbReference type="ARBA" id="ARBA00024867"/>
    </source>
</evidence>
<keyword evidence="8" id="KW-0804">Transcription</keyword>
<sequence length="539" mass="61760">MKVFIADDEIFVIELLLHLIDWKALGLEVVGTAKDGVTALEQIKKSNPDIVITDIRMPGLSGLDLIKEIQAFNPAAAFVIISGHNNFEYAQTAIRFGVKDYILKPINQKDLTDILTNLTAELKKRQLHTTEIKQLSEQFDAAKLKMHNNFLEQVVKGTFKAEDSASVNNEFLLNLQPGIFQFLILKFDCRSFDEDVPFPTQLYDRVQANIVKYFESMCFETVYSANTAKYHVVLNYSPANSGKLQQSLQCFLDDMELICKKYSNLYFTICKGSAETDLSRLHISCENAQRAQRARILNRLDMIIEPPVLYNSGKDLNKIFPEEAKDSLKRNIEKFDLNEIRSQITQLFTLAEGICDGQAELIWALTERIYNLFLDITQNLGLFPDRSEEKNAFLSSLDNCMNVVSVRAALISRITDHINRYTALEDSADNTYITIAKKYIADHYMEKIALDDIAQLVFLNPVYFSILFKQEVGINFVDYLNKYRIEISKEYLKDISQSLAGIADLVGFTNAKYFSKIFKRIVGITPSQYRKKYMRHNQL</sequence>
<comment type="function">
    <text evidence="9">May play the central regulatory role in sporulation. It may be an element of the effector pathway responsible for the activation of sporulation genes in response to nutritional stress. Spo0A may act in concert with spo0H (a sigma factor) to control the expression of some genes that are critical to the sporulation process.</text>
</comment>
<evidence type="ECO:0000256" key="8">
    <source>
        <dbReference type="ARBA" id="ARBA00023163"/>
    </source>
</evidence>
<evidence type="ECO:0000256" key="2">
    <source>
        <dbReference type="ARBA" id="ARBA00018672"/>
    </source>
</evidence>
<dbReference type="RefSeq" id="WP_186858265.1">
    <property type="nucleotide sequence ID" value="NZ_JACOON010000005.1"/>
</dbReference>
<dbReference type="InterPro" id="IPR051552">
    <property type="entry name" value="HptR"/>
</dbReference>